<dbReference type="Gene3D" id="2.20.25.240">
    <property type="match status" value="1"/>
</dbReference>
<organism evidence="8 9">
    <name type="scientific">Pomacea canaliculata</name>
    <name type="common">Golden apple snail</name>
    <dbReference type="NCBI Taxonomy" id="400727"/>
    <lineage>
        <taxon>Eukaryota</taxon>
        <taxon>Metazoa</taxon>
        <taxon>Spiralia</taxon>
        <taxon>Lophotrochozoa</taxon>
        <taxon>Mollusca</taxon>
        <taxon>Gastropoda</taxon>
        <taxon>Caenogastropoda</taxon>
        <taxon>Architaenioglossa</taxon>
        <taxon>Ampullarioidea</taxon>
        <taxon>Ampullariidae</taxon>
        <taxon>Pomacea</taxon>
    </lineage>
</organism>
<feature type="compositionally biased region" description="Gly residues" evidence="6">
    <location>
        <begin position="325"/>
        <end position="334"/>
    </location>
</feature>
<dbReference type="Proteomes" id="UP000245119">
    <property type="component" value="Linkage Group LG11"/>
</dbReference>
<evidence type="ECO:0000256" key="1">
    <source>
        <dbReference type="ARBA" id="ARBA00004123"/>
    </source>
</evidence>
<feature type="compositionally biased region" description="Basic and acidic residues" evidence="6">
    <location>
        <begin position="569"/>
        <end position="589"/>
    </location>
</feature>
<comment type="caution">
    <text evidence="8">The sequence shown here is derived from an EMBL/GenBank/DDBJ whole genome shotgun (WGS) entry which is preliminary data.</text>
</comment>
<dbReference type="GO" id="GO:0003676">
    <property type="term" value="F:nucleic acid binding"/>
    <property type="evidence" value="ECO:0007669"/>
    <property type="project" value="InterPro"/>
</dbReference>
<evidence type="ECO:0000256" key="6">
    <source>
        <dbReference type="SAM" id="MobiDB-lite"/>
    </source>
</evidence>
<feature type="compositionally biased region" description="Basic and acidic residues" evidence="6">
    <location>
        <begin position="891"/>
        <end position="900"/>
    </location>
</feature>
<feature type="compositionally biased region" description="Basic and acidic residues" evidence="6">
    <location>
        <begin position="689"/>
        <end position="725"/>
    </location>
</feature>
<evidence type="ECO:0000256" key="5">
    <source>
        <dbReference type="ARBA" id="ARBA00023242"/>
    </source>
</evidence>
<evidence type="ECO:0000259" key="7">
    <source>
        <dbReference type="PROSITE" id="PS50171"/>
    </source>
</evidence>
<feature type="compositionally biased region" description="Low complexity" evidence="6">
    <location>
        <begin position="441"/>
        <end position="472"/>
    </location>
</feature>
<dbReference type="Pfam" id="PF04500">
    <property type="entry name" value="FLYWCH"/>
    <property type="match status" value="1"/>
</dbReference>
<feature type="compositionally biased region" description="Acidic residues" evidence="6">
    <location>
        <begin position="752"/>
        <end position="770"/>
    </location>
</feature>
<evidence type="ECO:0000256" key="2">
    <source>
        <dbReference type="ARBA" id="ARBA00022723"/>
    </source>
</evidence>
<dbReference type="GO" id="GO:0005634">
    <property type="term" value="C:nucleus"/>
    <property type="evidence" value="ECO:0007669"/>
    <property type="project" value="UniProtKB-SubCell"/>
</dbReference>
<dbReference type="PANTHER" id="PTHR20956:SF12">
    <property type="entry name" value="FLYWCH-TYPE DOMAIN-CONTAINING PROTEIN"/>
    <property type="match status" value="1"/>
</dbReference>
<keyword evidence="4" id="KW-0862">Zinc</keyword>
<accession>A0A2T7NMX9</accession>
<name>A0A2T7NMX9_POMCA</name>
<dbReference type="AlphaFoldDB" id="A0A2T7NMX9"/>
<dbReference type="PROSITE" id="PS50171">
    <property type="entry name" value="ZF_MATRIN"/>
    <property type="match status" value="1"/>
</dbReference>
<feature type="compositionally biased region" description="Gly residues" evidence="6">
    <location>
        <begin position="295"/>
        <end position="313"/>
    </location>
</feature>
<sequence>MPRSSKGRQVKIARPVCLQSSGFSDHQYSVKHSQETVAPTNCSSEGDMSELSVSYDVPEAVEEVSLSETDSCTTRDPKPSLTFVIIPSSSQRGRAKLCDSAGFTYVVRHIRNGITTWRCSIRNKTMICPASVKQNGEEFVAGSGVHSHEPKNGVELALKVSAEVKRKCAEDVFRNASDIAYEVLSTMVPWGDAPALHALPAPANLIKKGSRMQQRLKRGYLTTLNLKQKQKPTPAEIPCEDDVAGQNGILVVRVKTFAGASVPENTNMNRGMRDNYGGELSRVRQLGGGGYGSLGGNYGGQSERGGGYGGQGLLGSSPGLMGHSRAGGGGGGGSSSSYGMGNSNLDMDTLMQQRSLQQQLSLRESQLALANSLLQQQSQMLDGPGLGMRGTPLGLGGFGIGGGMMNKRRQDMSLSGYQSDYKRPRRDFQSPHRDRRRSREGNGSSRGSSTRKNTNMSSSRRSSEQASAASRSRSTDAYDPEKPTSDDEEKSTQLAARMKAEEHLRKIEVKEKNGKGFCKICDQVLEVRYSDHIRMAFHRKRVIQVMRGCGWCGVEKFANFTEVLAHRDTEEHKKNQAEHEKNQDKEGKSRNGRSKQVKDSQKKPEKEKGRKEVEIQIKLPAKFDKFDPEVAVGQSCVVPVSGFFCKLCNKFFNNETSAKDAHCKTEAHFTKYKKFLYAKLKAKAQADKEAAEKAAKEDGDKQKEGQEDDKETTRNEGDDDIHDHDDIMEEVEEDASEDPAGKVEGDAVEQVVADEDGGQEEPEIGDELQEREEYSQETGDSEQLHTEEQDEDSMLEGDPADAMYEYNEEPLEEDSLLKEMTQESAIFTTADEDNAALSSIADAEPTPSDSKLEADLSLIGGSNSELLTSREDDDEMIISLSVEEGSEETESPQKSEEVSPEKPPPTSTSTPTRGGSTGRGRGGGRGRRGRRGAK</sequence>
<feature type="compositionally biased region" description="Acidic residues" evidence="6">
    <location>
        <begin position="788"/>
        <end position="799"/>
    </location>
</feature>
<feature type="region of interest" description="Disordered" evidence="6">
    <location>
        <begin position="569"/>
        <end position="612"/>
    </location>
</feature>
<proteinExistence type="predicted"/>
<feature type="domain" description="Matrin-type" evidence="7">
    <location>
        <begin position="643"/>
        <end position="674"/>
    </location>
</feature>
<feature type="compositionally biased region" description="Acidic residues" evidence="6">
    <location>
        <begin position="726"/>
        <end position="737"/>
    </location>
</feature>
<feature type="compositionally biased region" description="Basic and acidic residues" evidence="6">
    <location>
        <begin position="420"/>
        <end position="440"/>
    </location>
</feature>
<protein>
    <recommendedName>
        <fullName evidence="7">Matrin-type domain-containing protein</fullName>
    </recommendedName>
</protein>
<dbReference type="EMBL" id="PZQS01000011">
    <property type="protein sequence ID" value="PVD22513.1"/>
    <property type="molecule type" value="Genomic_DNA"/>
</dbReference>
<dbReference type="STRING" id="400727.A0A2T7NMX9"/>
<dbReference type="OrthoDB" id="10072641at2759"/>
<dbReference type="SMART" id="SM00451">
    <property type="entry name" value="ZnF_U1"/>
    <property type="match status" value="2"/>
</dbReference>
<evidence type="ECO:0000313" key="8">
    <source>
        <dbReference type="EMBL" id="PVD22513.1"/>
    </source>
</evidence>
<keyword evidence="5" id="KW-0539">Nucleus</keyword>
<dbReference type="PANTHER" id="PTHR20956">
    <property type="entry name" value="HEH2P"/>
    <property type="match status" value="1"/>
</dbReference>
<evidence type="ECO:0000256" key="4">
    <source>
        <dbReference type="ARBA" id="ARBA00022833"/>
    </source>
</evidence>
<dbReference type="InterPro" id="IPR000690">
    <property type="entry name" value="Matrin/U1-C_Znf_C2H2"/>
</dbReference>
<comment type="subcellular location">
    <subcellularLocation>
        <location evidence="1">Nucleus</location>
    </subcellularLocation>
</comment>
<dbReference type="GO" id="GO:0008270">
    <property type="term" value="F:zinc ion binding"/>
    <property type="evidence" value="ECO:0007669"/>
    <property type="project" value="UniProtKB-KW"/>
</dbReference>
<feature type="compositionally biased region" description="Basic residues" evidence="6">
    <location>
        <begin position="922"/>
        <end position="934"/>
    </location>
</feature>
<evidence type="ECO:0000256" key="3">
    <source>
        <dbReference type="ARBA" id="ARBA00022771"/>
    </source>
</evidence>
<feature type="compositionally biased region" description="Basic and acidic residues" evidence="6">
    <location>
        <begin position="473"/>
        <end position="485"/>
    </location>
</feature>
<dbReference type="InterPro" id="IPR007588">
    <property type="entry name" value="Znf_FLYWCH"/>
</dbReference>
<feature type="compositionally biased region" description="Basic and acidic residues" evidence="6">
    <location>
        <begin position="596"/>
        <end position="612"/>
    </location>
</feature>
<feature type="region of interest" description="Disordered" evidence="6">
    <location>
        <begin position="295"/>
        <end position="345"/>
    </location>
</feature>
<feature type="compositionally biased region" description="Low complexity" evidence="6">
    <location>
        <begin position="314"/>
        <end position="324"/>
    </location>
</feature>
<reference evidence="8 9" key="1">
    <citation type="submission" date="2018-04" db="EMBL/GenBank/DDBJ databases">
        <title>The genome of golden apple snail Pomacea canaliculata provides insight into stress tolerance and invasive adaptation.</title>
        <authorList>
            <person name="Liu C."/>
            <person name="Liu B."/>
            <person name="Ren Y."/>
            <person name="Zhang Y."/>
            <person name="Wang H."/>
            <person name="Li S."/>
            <person name="Jiang F."/>
            <person name="Yin L."/>
            <person name="Zhang G."/>
            <person name="Qian W."/>
            <person name="Fan W."/>
        </authorList>
    </citation>
    <scope>NUCLEOTIDE SEQUENCE [LARGE SCALE GENOMIC DNA]</scope>
    <source>
        <strain evidence="8">SZHN2017</strain>
        <tissue evidence="8">Muscle</tissue>
    </source>
</reference>
<keyword evidence="3" id="KW-0863">Zinc-finger</keyword>
<gene>
    <name evidence="8" type="ORF">C0Q70_18327</name>
</gene>
<dbReference type="InterPro" id="IPR003604">
    <property type="entry name" value="Matrin/U1-like-C_Znf_C2H2"/>
</dbReference>
<feature type="region of interest" description="Disordered" evidence="6">
    <location>
        <begin position="415"/>
        <end position="493"/>
    </location>
</feature>
<keyword evidence="2" id="KW-0479">Metal-binding</keyword>
<evidence type="ECO:0000313" key="9">
    <source>
        <dbReference type="Proteomes" id="UP000245119"/>
    </source>
</evidence>
<feature type="region of interest" description="Disordered" evidence="6">
    <location>
        <begin position="689"/>
        <end position="934"/>
    </location>
</feature>
<keyword evidence="9" id="KW-1185">Reference proteome</keyword>